<dbReference type="RefSeq" id="WP_281398328.1">
    <property type="nucleotide sequence ID" value="NZ_JACHIV010000001.1"/>
</dbReference>
<comment type="caution">
    <text evidence="2">The sequence shown here is derived from an EMBL/GenBank/DDBJ whole genome shotgun (WGS) entry which is preliminary data.</text>
</comment>
<name>A0A840NID1_9PSEU</name>
<evidence type="ECO:0000256" key="1">
    <source>
        <dbReference type="SAM" id="MobiDB-lite"/>
    </source>
</evidence>
<evidence type="ECO:0000313" key="2">
    <source>
        <dbReference type="EMBL" id="MBB5070048.1"/>
    </source>
</evidence>
<accession>A0A840NID1</accession>
<reference evidence="2 3" key="1">
    <citation type="submission" date="2020-08" db="EMBL/GenBank/DDBJ databases">
        <title>Sequencing the genomes of 1000 actinobacteria strains.</title>
        <authorList>
            <person name="Klenk H.-P."/>
        </authorList>
    </citation>
    <scope>NUCLEOTIDE SEQUENCE [LARGE SCALE GENOMIC DNA]</scope>
    <source>
        <strain evidence="2 3">DSM 45582</strain>
    </source>
</reference>
<proteinExistence type="predicted"/>
<dbReference type="AlphaFoldDB" id="A0A840NID1"/>
<evidence type="ECO:0000313" key="3">
    <source>
        <dbReference type="Proteomes" id="UP000580474"/>
    </source>
</evidence>
<gene>
    <name evidence="2" type="ORF">BJ969_003136</name>
</gene>
<keyword evidence="3" id="KW-1185">Reference proteome</keyword>
<feature type="compositionally biased region" description="Low complexity" evidence="1">
    <location>
        <begin position="23"/>
        <end position="36"/>
    </location>
</feature>
<feature type="region of interest" description="Disordered" evidence="1">
    <location>
        <begin position="1"/>
        <end position="43"/>
    </location>
</feature>
<dbReference type="Proteomes" id="UP000580474">
    <property type="component" value="Unassembled WGS sequence"/>
</dbReference>
<sequence>MPSASSWRTPTDPEGWCGTNRQAASSATAPSTGTATNVQRQLS</sequence>
<protein>
    <submittedName>
        <fullName evidence="2">Uncharacterized protein</fullName>
    </submittedName>
</protein>
<dbReference type="EMBL" id="JACHIV010000001">
    <property type="protein sequence ID" value="MBB5070048.1"/>
    <property type="molecule type" value="Genomic_DNA"/>
</dbReference>
<organism evidence="2 3">
    <name type="scientific">Saccharopolyspora gloriosae</name>
    <dbReference type="NCBI Taxonomy" id="455344"/>
    <lineage>
        <taxon>Bacteria</taxon>
        <taxon>Bacillati</taxon>
        <taxon>Actinomycetota</taxon>
        <taxon>Actinomycetes</taxon>
        <taxon>Pseudonocardiales</taxon>
        <taxon>Pseudonocardiaceae</taxon>
        <taxon>Saccharopolyspora</taxon>
    </lineage>
</organism>